<evidence type="ECO:0000313" key="2">
    <source>
        <dbReference type="Proteomes" id="UP000507470"/>
    </source>
</evidence>
<dbReference type="EMBL" id="CACVKT020002109">
    <property type="protein sequence ID" value="CAC5375144.1"/>
    <property type="molecule type" value="Genomic_DNA"/>
</dbReference>
<keyword evidence="2" id="KW-1185">Reference proteome</keyword>
<dbReference type="OrthoDB" id="10382312at2759"/>
<reference evidence="1 2" key="1">
    <citation type="submission" date="2020-06" db="EMBL/GenBank/DDBJ databases">
        <authorList>
            <person name="Li R."/>
            <person name="Bekaert M."/>
        </authorList>
    </citation>
    <scope>NUCLEOTIDE SEQUENCE [LARGE SCALE GENOMIC DNA]</scope>
    <source>
        <strain evidence="2">wild</strain>
    </source>
</reference>
<dbReference type="SUPFAM" id="SSF50969">
    <property type="entry name" value="YVTN repeat-like/Quinoprotein amine dehydrogenase"/>
    <property type="match status" value="1"/>
</dbReference>
<evidence type="ECO:0000313" key="1">
    <source>
        <dbReference type="EMBL" id="CAC5375144.1"/>
    </source>
</evidence>
<dbReference type="Proteomes" id="UP000507470">
    <property type="component" value="Unassembled WGS sequence"/>
</dbReference>
<dbReference type="InterPro" id="IPR011044">
    <property type="entry name" value="Quino_amine_DH_bsu"/>
</dbReference>
<sequence>MSTKLDLEKDLISDGLLRDDGLIVLASFKKNVIITLNMNGSGIDFIPLEFSPWDITATDNTAVAITLPEAKRIEIYEITSKSKKVRTINLLYCCFKITSTENKLIVACNEGILLIVDLIRDGSVTIETPVSADDSLSSSGDRIYHSNYNGNTLTCYHDDGIKLYSVDMGEKPQGMTFIFDSRLLVLMKDGKLRLVSSNGYRYTHLEYEAHKLKDPRIISYNHKLKKLFIANRHGFFNIYIKDTLQVPVNMTGRVKDVESLATNNTHVRKMFTEEEQHTDKTYSVEIEEEDEKKHIRKKLGVNKITKATINEQRQTKFNMTNEIRKQHNY</sequence>
<gene>
    <name evidence="1" type="ORF">MCOR_12265</name>
</gene>
<dbReference type="AlphaFoldDB" id="A0A6J8AXJ0"/>
<name>A0A6J8AXJ0_MYTCO</name>
<accession>A0A6J8AXJ0</accession>
<organism evidence="1 2">
    <name type="scientific">Mytilus coruscus</name>
    <name type="common">Sea mussel</name>
    <dbReference type="NCBI Taxonomy" id="42192"/>
    <lineage>
        <taxon>Eukaryota</taxon>
        <taxon>Metazoa</taxon>
        <taxon>Spiralia</taxon>
        <taxon>Lophotrochozoa</taxon>
        <taxon>Mollusca</taxon>
        <taxon>Bivalvia</taxon>
        <taxon>Autobranchia</taxon>
        <taxon>Pteriomorphia</taxon>
        <taxon>Mytilida</taxon>
        <taxon>Mytiloidea</taxon>
        <taxon>Mytilidae</taxon>
        <taxon>Mytilinae</taxon>
        <taxon>Mytilus</taxon>
    </lineage>
</organism>
<proteinExistence type="predicted"/>
<protein>
    <submittedName>
        <fullName evidence="1">Uncharacterized protein</fullName>
    </submittedName>
</protein>